<gene>
    <name evidence="1" type="ORF">K458DRAFT_404629</name>
</gene>
<name>A0A6G1J0F7_9PLEO</name>
<proteinExistence type="predicted"/>
<organism evidence="1 2">
    <name type="scientific">Lentithecium fluviatile CBS 122367</name>
    <dbReference type="NCBI Taxonomy" id="1168545"/>
    <lineage>
        <taxon>Eukaryota</taxon>
        <taxon>Fungi</taxon>
        <taxon>Dikarya</taxon>
        <taxon>Ascomycota</taxon>
        <taxon>Pezizomycotina</taxon>
        <taxon>Dothideomycetes</taxon>
        <taxon>Pleosporomycetidae</taxon>
        <taxon>Pleosporales</taxon>
        <taxon>Massarineae</taxon>
        <taxon>Lentitheciaceae</taxon>
        <taxon>Lentithecium</taxon>
    </lineage>
</organism>
<reference evidence="1" key="1">
    <citation type="journal article" date="2020" name="Stud. Mycol.">
        <title>101 Dothideomycetes genomes: a test case for predicting lifestyles and emergence of pathogens.</title>
        <authorList>
            <person name="Haridas S."/>
            <person name="Albert R."/>
            <person name="Binder M."/>
            <person name="Bloem J."/>
            <person name="Labutti K."/>
            <person name="Salamov A."/>
            <person name="Andreopoulos B."/>
            <person name="Baker S."/>
            <person name="Barry K."/>
            <person name="Bills G."/>
            <person name="Bluhm B."/>
            <person name="Cannon C."/>
            <person name="Castanera R."/>
            <person name="Culley D."/>
            <person name="Daum C."/>
            <person name="Ezra D."/>
            <person name="Gonzalez J."/>
            <person name="Henrissat B."/>
            <person name="Kuo A."/>
            <person name="Liang C."/>
            <person name="Lipzen A."/>
            <person name="Lutzoni F."/>
            <person name="Magnuson J."/>
            <person name="Mondo S."/>
            <person name="Nolan M."/>
            <person name="Ohm R."/>
            <person name="Pangilinan J."/>
            <person name="Park H.-J."/>
            <person name="Ramirez L."/>
            <person name="Alfaro M."/>
            <person name="Sun H."/>
            <person name="Tritt A."/>
            <person name="Yoshinaga Y."/>
            <person name="Zwiers L.-H."/>
            <person name="Turgeon B."/>
            <person name="Goodwin S."/>
            <person name="Spatafora J."/>
            <person name="Crous P."/>
            <person name="Grigoriev I."/>
        </authorList>
    </citation>
    <scope>NUCLEOTIDE SEQUENCE</scope>
    <source>
        <strain evidence="1">CBS 122367</strain>
    </source>
</reference>
<dbReference type="AlphaFoldDB" id="A0A6G1J0F7"/>
<protein>
    <submittedName>
        <fullName evidence="1">Uncharacterized protein</fullName>
    </submittedName>
</protein>
<sequence length="264" mass="29112">MMEGRSKAEELPDGLKFGTHISEQTAGFGEYYWSVKFPDADAENNNAVYWSSPESAESYTFILMREEREEWQYATALPGRILVVAREPGCFHSSLRSKTNLITSVCCGDVACRSVDMGSGQIFTGHFPQPPSSRQKLDCKVKEIKQHQGNRHKTTGPQKAVSNTQSCTTDTCKFLASDSIEFSRSVSTSTAQELTTTIGAEVSIEAGTTAILTFTHIYYCDVVNYDCAVDGNQDNRAYPETVLCNHFVTDAGIPGGEYEVVYLS</sequence>
<keyword evidence="2" id="KW-1185">Reference proteome</keyword>
<accession>A0A6G1J0F7</accession>
<evidence type="ECO:0000313" key="2">
    <source>
        <dbReference type="Proteomes" id="UP000799291"/>
    </source>
</evidence>
<dbReference type="EMBL" id="MU005583">
    <property type="protein sequence ID" value="KAF2683681.1"/>
    <property type="molecule type" value="Genomic_DNA"/>
</dbReference>
<dbReference type="Proteomes" id="UP000799291">
    <property type="component" value="Unassembled WGS sequence"/>
</dbReference>
<evidence type="ECO:0000313" key="1">
    <source>
        <dbReference type="EMBL" id="KAF2683681.1"/>
    </source>
</evidence>